<evidence type="ECO:0000313" key="9">
    <source>
        <dbReference type="EMBL" id="AKE41346.1"/>
    </source>
</evidence>
<dbReference type="InterPro" id="IPR036267">
    <property type="entry name" value="RuvA_C_sf"/>
</dbReference>
<keyword evidence="9" id="KW-0347">Helicase</keyword>
<keyword evidence="9" id="KW-0547">Nucleotide-binding</keyword>
<comment type="similarity">
    <text evidence="6">Belongs to the RuvA family.</text>
</comment>
<dbReference type="SUPFAM" id="SSF47781">
    <property type="entry name" value="RuvA domain 2-like"/>
    <property type="match status" value="1"/>
</dbReference>
<keyword evidence="2 6" id="KW-0227">DNA damage</keyword>
<keyword evidence="1 6" id="KW-0963">Cytoplasm</keyword>
<dbReference type="Proteomes" id="UP000033457">
    <property type="component" value="Chromosome"/>
</dbReference>
<evidence type="ECO:0000259" key="8">
    <source>
        <dbReference type="Pfam" id="PF07499"/>
    </source>
</evidence>
<dbReference type="GO" id="GO:0009378">
    <property type="term" value="F:four-way junction helicase activity"/>
    <property type="evidence" value="ECO:0007669"/>
    <property type="project" value="InterPro"/>
</dbReference>
<dbReference type="SUPFAM" id="SSF50249">
    <property type="entry name" value="Nucleic acid-binding proteins"/>
    <property type="match status" value="1"/>
</dbReference>
<comment type="domain">
    <text evidence="6">Has three domains with a flexible linker between the domains II and III and assumes an 'L' shape. Domain III is highly mobile and contacts RuvB.</text>
</comment>
<dbReference type="Pfam" id="PF01330">
    <property type="entry name" value="RuvA_N"/>
    <property type="match status" value="1"/>
</dbReference>
<comment type="subunit">
    <text evidence="6">Homotetramer. Forms an RuvA(8)-RuvB(12)-Holliday junction (HJ) complex. HJ DNA is sandwiched between 2 RuvA tetramers; dsDNA enters through RuvA and exits via RuvB. An RuvB hexamer assembles on each DNA strand where it exits the tetramer. Each RuvB hexamer is contacted by two RuvA subunits (via domain III) on 2 adjacent RuvB subunits; this complex drives branch migration. In the full resolvosome a probable DNA-RuvA(4)-RuvB(12)-RuvC(2) complex forms which resolves the HJ.</text>
</comment>
<dbReference type="EMBL" id="LR134377">
    <property type="protein sequence ID" value="VEH08622.1"/>
    <property type="molecule type" value="Genomic_DNA"/>
</dbReference>
<reference evidence="10 12" key="2">
    <citation type="submission" date="2018-12" db="EMBL/GenBank/DDBJ databases">
        <authorList>
            <consortium name="Pathogen Informatics"/>
        </authorList>
    </citation>
    <scope>NUCLEOTIDE SEQUENCE [LARGE SCALE GENOMIC DNA]</scope>
    <source>
        <strain evidence="10 12">NCTC949</strain>
    </source>
</reference>
<evidence type="ECO:0000313" key="12">
    <source>
        <dbReference type="Proteomes" id="UP000271380"/>
    </source>
</evidence>
<name>A0A0F6TDK9_9CORY</name>
<dbReference type="NCBIfam" id="TIGR00084">
    <property type="entry name" value="ruvA"/>
    <property type="match status" value="1"/>
</dbReference>
<dbReference type="AlphaFoldDB" id="A0A0F6TDK9"/>
<dbReference type="GO" id="GO:0016787">
    <property type="term" value="F:hydrolase activity"/>
    <property type="evidence" value="ECO:0007669"/>
    <property type="project" value="UniProtKB-KW"/>
</dbReference>
<organism evidence="9 11">
    <name type="scientific">Corynebacterium kutscheri</name>
    <dbReference type="NCBI Taxonomy" id="35755"/>
    <lineage>
        <taxon>Bacteria</taxon>
        <taxon>Bacillati</taxon>
        <taxon>Actinomycetota</taxon>
        <taxon>Actinomycetes</taxon>
        <taxon>Mycobacteriales</taxon>
        <taxon>Corynebacteriaceae</taxon>
        <taxon>Corynebacterium</taxon>
    </lineage>
</organism>
<sequence>MIASLRGKVIAKGLDHFVIECHGVGYQVQATAHTLGQLRCDEEAFVLTTMVVREDSQVLYGFLEEESRKMFALLQIAKGLGPRLALAAQSVLSATEIAQAISNKDAKTLQKIPGVGAKVADRLVLELKDKVAGFGDTATDMQLDIVMSASGSEATKQQVLEALIGLGFSEKQAEPVLVSVLANNPEAETASVLRATLSALGKK</sequence>
<dbReference type="InterPro" id="IPR012340">
    <property type="entry name" value="NA-bd_OB-fold"/>
</dbReference>
<dbReference type="Pfam" id="PF14520">
    <property type="entry name" value="HHH_5"/>
    <property type="match status" value="1"/>
</dbReference>
<comment type="subcellular location">
    <subcellularLocation>
        <location evidence="6">Cytoplasm</location>
    </subcellularLocation>
</comment>
<dbReference type="CDD" id="cd14332">
    <property type="entry name" value="UBA_RuvA_C"/>
    <property type="match status" value="1"/>
</dbReference>
<dbReference type="Gene3D" id="2.40.50.140">
    <property type="entry name" value="Nucleic acid-binding proteins"/>
    <property type="match status" value="1"/>
</dbReference>
<dbReference type="SUPFAM" id="SSF46929">
    <property type="entry name" value="DNA helicase RuvA subunit, C-terminal domain"/>
    <property type="match status" value="1"/>
</dbReference>
<evidence type="ECO:0000256" key="4">
    <source>
        <dbReference type="ARBA" id="ARBA00023172"/>
    </source>
</evidence>
<comment type="caution">
    <text evidence="6">Lacks conserved residue(s) required for the propagation of feature annotation.</text>
</comment>
<dbReference type="GO" id="GO:0005524">
    <property type="term" value="F:ATP binding"/>
    <property type="evidence" value="ECO:0007669"/>
    <property type="project" value="InterPro"/>
</dbReference>
<proteinExistence type="inferred from homology"/>
<evidence type="ECO:0000256" key="1">
    <source>
        <dbReference type="ARBA" id="ARBA00022490"/>
    </source>
</evidence>
<protein>
    <recommendedName>
        <fullName evidence="6">Holliday junction branch migration complex subunit RuvA</fullName>
    </recommendedName>
</protein>
<dbReference type="EMBL" id="CP011312">
    <property type="protein sequence ID" value="AKE41346.1"/>
    <property type="molecule type" value="Genomic_DNA"/>
</dbReference>
<comment type="function">
    <text evidence="6">The RuvA-RuvB-RuvC complex processes Holliday junction (HJ) DNA during genetic recombination and DNA repair, while the RuvA-RuvB complex plays an important role in the rescue of blocked DNA replication forks via replication fork reversal (RFR). RuvA specifically binds to HJ cruciform DNA, conferring on it an open structure. The RuvB hexamer acts as an ATP-dependent pump, pulling dsDNA into and through the RuvAB complex. HJ branch migration allows RuvC to scan DNA until it finds its consensus sequence, where it cleaves and resolves the cruciform DNA.</text>
</comment>
<dbReference type="Pfam" id="PF07499">
    <property type="entry name" value="RuvA_C"/>
    <property type="match status" value="1"/>
</dbReference>
<evidence type="ECO:0000313" key="11">
    <source>
        <dbReference type="Proteomes" id="UP000033457"/>
    </source>
</evidence>
<dbReference type="GO" id="GO:0006310">
    <property type="term" value="P:DNA recombination"/>
    <property type="evidence" value="ECO:0007669"/>
    <property type="project" value="UniProtKB-UniRule"/>
</dbReference>
<dbReference type="GO" id="GO:0000400">
    <property type="term" value="F:four-way junction DNA binding"/>
    <property type="evidence" value="ECO:0007669"/>
    <property type="project" value="UniProtKB-UniRule"/>
</dbReference>
<dbReference type="GO" id="GO:0006281">
    <property type="term" value="P:DNA repair"/>
    <property type="evidence" value="ECO:0007669"/>
    <property type="project" value="UniProtKB-UniRule"/>
</dbReference>
<evidence type="ECO:0000313" key="10">
    <source>
        <dbReference type="EMBL" id="VEH08622.1"/>
    </source>
</evidence>
<keyword evidence="9" id="KW-0378">Hydrolase</keyword>
<keyword evidence="4 6" id="KW-0233">DNA recombination</keyword>
<keyword evidence="5 6" id="KW-0234">DNA repair</keyword>
<dbReference type="GO" id="GO:0009379">
    <property type="term" value="C:Holliday junction helicase complex"/>
    <property type="evidence" value="ECO:0007669"/>
    <property type="project" value="InterPro"/>
</dbReference>
<dbReference type="HAMAP" id="MF_00031">
    <property type="entry name" value="DNA_HJ_migration_RuvA"/>
    <property type="match status" value="1"/>
</dbReference>
<dbReference type="InterPro" id="IPR011114">
    <property type="entry name" value="RuvA_C"/>
</dbReference>
<dbReference type="InterPro" id="IPR000085">
    <property type="entry name" value="RuvA"/>
</dbReference>
<dbReference type="STRING" id="35755.UL82_05855"/>
<keyword evidence="9" id="KW-0067">ATP-binding</keyword>
<dbReference type="Gene3D" id="1.10.150.20">
    <property type="entry name" value="5' to 3' exonuclease, C-terminal subdomain"/>
    <property type="match status" value="1"/>
</dbReference>
<dbReference type="RefSeq" id="WP_046439587.1">
    <property type="nucleotide sequence ID" value="NZ_CP011312.1"/>
</dbReference>
<dbReference type="KEGG" id="cku:UL82_05855"/>
<evidence type="ECO:0000259" key="7">
    <source>
        <dbReference type="Pfam" id="PF01330"/>
    </source>
</evidence>
<dbReference type="Proteomes" id="UP000271380">
    <property type="component" value="Chromosome"/>
</dbReference>
<evidence type="ECO:0000256" key="3">
    <source>
        <dbReference type="ARBA" id="ARBA00023125"/>
    </source>
</evidence>
<dbReference type="Gene3D" id="1.10.8.10">
    <property type="entry name" value="DNA helicase RuvA subunit, C-terminal domain"/>
    <property type="match status" value="1"/>
</dbReference>
<dbReference type="OrthoDB" id="5293449at2"/>
<feature type="domain" description="Holliday junction DNA helicase RuvA C-terminal" evidence="8">
    <location>
        <begin position="157"/>
        <end position="200"/>
    </location>
</feature>
<dbReference type="GO" id="GO:0048476">
    <property type="term" value="C:Holliday junction resolvase complex"/>
    <property type="evidence" value="ECO:0007669"/>
    <property type="project" value="UniProtKB-UniRule"/>
</dbReference>
<feature type="domain" description="DNA helicase Holliday junction RuvA type" evidence="7">
    <location>
        <begin position="1"/>
        <end position="61"/>
    </location>
</feature>
<dbReference type="InterPro" id="IPR013849">
    <property type="entry name" value="DNA_helicase_Holl-junc_RuvA_I"/>
</dbReference>
<evidence type="ECO:0000256" key="2">
    <source>
        <dbReference type="ARBA" id="ARBA00022763"/>
    </source>
</evidence>
<evidence type="ECO:0000256" key="6">
    <source>
        <dbReference type="HAMAP-Rule" id="MF_00031"/>
    </source>
</evidence>
<reference evidence="9 11" key="1">
    <citation type="journal article" date="2015" name="Genome Announc.">
        <title>Complete Genome Sequence of Corynebacterium kutscheri DSM 20755, a Corynebacterial Type Strain with Remarkably Low G+C Content of Chromosomal DNA.</title>
        <authorList>
            <person name="Ruckert C."/>
            <person name="Albersmeier A."/>
            <person name="Winkler A."/>
            <person name="Tauch A."/>
        </authorList>
    </citation>
    <scope>NUCLEOTIDE SEQUENCE [LARGE SCALE GENOMIC DNA]</scope>
    <source>
        <strain evidence="9 11">DSM 20755</strain>
    </source>
</reference>
<accession>A0A0F6TDK9</accession>
<keyword evidence="11" id="KW-1185">Reference proteome</keyword>
<dbReference type="InterPro" id="IPR010994">
    <property type="entry name" value="RuvA_2-like"/>
</dbReference>
<feature type="region of interest" description="Domain III" evidence="6">
    <location>
        <begin position="150"/>
        <end position="203"/>
    </location>
</feature>
<dbReference type="GO" id="GO:0005737">
    <property type="term" value="C:cytoplasm"/>
    <property type="evidence" value="ECO:0007669"/>
    <property type="project" value="UniProtKB-SubCell"/>
</dbReference>
<dbReference type="HOGENOM" id="CLU_087936_2_1_11"/>
<keyword evidence="3 6" id="KW-0238">DNA-binding</keyword>
<evidence type="ECO:0000256" key="5">
    <source>
        <dbReference type="ARBA" id="ARBA00023204"/>
    </source>
</evidence>
<gene>
    <name evidence="6 9" type="primary">ruvA</name>
    <name evidence="10" type="ORF">NCTC949_01737</name>
    <name evidence="9" type="ORF">UL82_05855</name>
</gene>